<gene>
    <name evidence="1" type="ORF">QTN47_23170</name>
</gene>
<protein>
    <submittedName>
        <fullName evidence="1">2'-5' RNA ligase family protein</fullName>
    </submittedName>
</protein>
<dbReference type="InterPro" id="IPR009097">
    <property type="entry name" value="Cyclic_Pdiesterase"/>
</dbReference>
<organism evidence="1 2">
    <name type="scientific">Danxiaibacter flavus</name>
    <dbReference type="NCBI Taxonomy" id="3049108"/>
    <lineage>
        <taxon>Bacteria</taxon>
        <taxon>Pseudomonadati</taxon>
        <taxon>Bacteroidota</taxon>
        <taxon>Chitinophagia</taxon>
        <taxon>Chitinophagales</taxon>
        <taxon>Chitinophagaceae</taxon>
        <taxon>Danxiaibacter</taxon>
    </lineage>
</organism>
<proteinExistence type="predicted"/>
<keyword evidence="1" id="KW-0436">Ligase</keyword>
<dbReference type="SUPFAM" id="SSF55144">
    <property type="entry name" value="LigT-like"/>
    <property type="match status" value="1"/>
</dbReference>
<comment type="caution">
    <text evidence="1">The sequence shown here is derived from an EMBL/GenBank/DDBJ whole genome shotgun (WGS) entry which is preliminary data.</text>
</comment>
<dbReference type="Gene3D" id="3.90.1140.10">
    <property type="entry name" value="Cyclic phosphodiesterase"/>
    <property type="match status" value="1"/>
</dbReference>
<dbReference type="GO" id="GO:0016874">
    <property type="term" value="F:ligase activity"/>
    <property type="evidence" value="ECO:0007669"/>
    <property type="project" value="UniProtKB-KW"/>
</dbReference>
<dbReference type="Proteomes" id="UP001560573">
    <property type="component" value="Unassembled WGS sequence"/>
</dbReference>
<dbReference type="RefSeq" id="WP_369331844.1">
    <property type="nucleotide sequence ID" value="NZ_JAULBC010000008.1"/>
</dbReference>
<reference evidence="1 2" key="1">
    <citation type="submission" date="2023-07" db="EMBL/GenBank/DDBJ databases">
        <authorList>
            <person name="Lian W.-H."/>
        </authorList>
    </citation>
    <scope>NUCLEOTIDE SEQUENCE [LARGE SCALE GENOMIC DNA]</scope>
    <source>
        <strain evidence="1 2">SYSU DXS3180</strain>
    </source>
</reference>
<evidence type="ECO:0000313" key="1">
    <source>
        <dbReference type="EMBL" id="MEX6690432.1"/>
    </source>
</evidence>
<name>A0ABV3ZKL7_9BACT</name>
<evidence type="ECO:0000313" key="2">
    <source>
        <dbReference type="Proteomes" id="UP001560573"/>
    </source>
</evidence>
<keyword evidence="2" id="KW-1185">Reference proteome</keyword>
<dbReference type="Pfam" id="PF13563">
    <property type="entry name" value="2_5_RNA_ligase2"/>
    <property type="match status" value="1"/>
</dbReference>
<sequence>MSYQLTFTSSIPVVASYYEAEYILIAEPSAEAREMIMAEKYFFHQDYQDDSALTTKPFIKVACFNAREEMEDTIIRWMHRIVSMQESFEVMLNNYSGFPPHTIYARVQFTEPFKKLATQFSAIDQYLLSNGCKPLSFSKHPHVTIARKLHERVYEKAMLDYSQRSFFASFYVNELVLLKRRSENEPYRQVYKFGLTPVQHPLYD</sequence>
<accession>A0ABV3ZKL7</accession>
<dbReference type="EMBL" id="JAULBC010000008">
    <property type="protein sequence ID" value="MEX6690432.1"/>
    <property type="molecule type" value="Genomic_DNA"/>
</dbReference>